<reference evidence="1 2" key="1">
    <citation type="journal article" date="2015" name="Int. J. Syst. Evol. Microbiol.">
        <title>Exiguobacterium enclense sp. nov., isolated from sediment.</title>
        <authorList>
            <person name="Dastager S.G."/>
            <person name="Mawlankar R."/>
            <person name="Sonalkar V.V."/>
            <person name="Thorat M.N."/>
            <person name="Mual P."/>
            <person name="Verma A."/>
            <person name="Krishnamurthi S."/>
            <person name="Tang S.K."/>
            <person name="Li W.J."/>
        </authorList>
    </citation>
    <scope>NUCLEOTIDE SEQUENCE [LARGE SCALE GENOMIC DNA]</scope>
    <source>
        <strain evidence="1 2">NIO-1109</strain>
    </source>
</reference>
<dbReference type="EMBL" id="LNQL01000001">
    <property type="protein sequence ID" value="KSU49828.1"/>
    <property type="molecule type" value="Genomic_DNA"/>
</dbReference>
<accession>A0A0V8GHU1</accession>
<organism evidence="1 2">
    <name type="scientific">Exiguobacterium indicum</name>
    <dbReference type="NCBI Taxonomy" id="296995"/>
    <lineage>
        <taxon>Bacteria</taxon>
        <taxon>Bacillati</taxon>
        <taxon>Bacillota</taxon>
        <taxon>Bacilli</taxon>
        <taxon>Bacillales</taxon>
        <taxon>Bacillales Family XII. Incertae Sedis</taxon>
        <taxon>Exiguobacterium</taxon>
    </lineage>
</organism>
<dbReference type="Proteomes" id="UP000053797">
    <property type="component" value="Unassembled WGS sequence"/>
</dbReference>
<gene>
    <name evidence="1" type="ORF">AS033_00230</name>
</gene>
<evidence type="ECO:0000313" key="1">
    <source>
        <dbReference type="EMBL" id="KSU49828.1"/>
    </source>
</evidence>
<comment type="caution">
    <text evidence="1">The sequence shown here is derived from an EMBL/GenBank/DDBJ whole genome shotgun (WGS) entry which is preliminary data.</text>
</comment>
<sequence length="216" mass="24496">MRQAAIQNNFDWCRLVCESAGCRVTETDSTWHAQGNVPSYYPELMVRLPHQRIGVTDVYSIKDCTASYDFSSAGLSHLFTAEWMTRPTILDRRALPVDWSVVTDLDQFARFQAIQATPELPTTLWQHPAVRFFYSEAQQASCIAYSNQVTTGLTYVNSDYLDERLWDDIARLSSAHFPGQSLVGYEYGDHLITALESGFDDVGPLAIWIRTTNDHT</sequence>
<dbReference type="AlphaFoldDB" id="A0A0V8GHU1"/>
<dbReference type="RefSeq" id="WP_058264505.1">
    <property type="nucleotide sequence ID" value="NZ_FMYN01000001.1"/>
</dbReference>
<proteinExistence type="predicted"/>
<dbReference type="OrthoDB" id="153065at2"/>
<name>A0A0V8GHU1_9BACL</name>
<evidence type="ECO:0000313" key="2">
    <source>
        <dbReference type="Proteomes" id="UP000053797"/>
    </source>
</evidence>
<protein>
    <submittedName>
        <fullName evidence="1">Uncharacterized protein</fullName>
    </submittedName>
</protein>